<comment type="caution">
    <text evidence="1">The sequence shown here is derived from an EMBL/GenBank/DDBJ whole genome shotgun (WGS) entry which is preliminary data.</text>
</comment>
<dbReference type="EMBL" id="RDQJ01000001">
    <property type="protein sequence ID" value="RMX18992.1"/>
    <property type="molecule type" value="Genomic_DNA"/>
</dbReference>
<dbReference type="AlphaFoldDB" id="A0A3M6RUV0"/>
<dbReference type="RefSeq" id="WP_122243825.1">
    <property type="nucleotide sequence ID" value="NZ_RDQJ01000001.1"/>
</dbReference>
<protein>
    <recommendedName>
        <fullName evidence="3">Rha protein</fullName>
    </recommendedName>
</protein>
<reference evidence="1 2" key="1">
    <citation type="submission" date="2018-10" db="EMBL/GenBank/DDBJ databases">
        <title>Comamonadaceae CDC group NO-1 genome sequencing and assembly.</title>
        <authorList>
            <person name="Bernier A.-M."/>
            <person name="Bernard K."/>
        </authorList>
    </citation>
    <scope>NUCLEOTIDE SEQUENCE [LARGE SCALE GENOMIC DNA]</scope>
    <source>
        <strain evidence="1 2">NML180582</strain>
    </source>
</reference>
<evidence type="ECO:0000313" key="2">
    <source>
        <dbReference type="Proteomes" id="UP000275180"/>
    </source>
</evidence>
<sequence length="227" mass="25351">MHALQQTPAAAELPQLTPVNGHATCLSTDVAYHFGKQHRNVLRDIENLLAELPDSHQLNFELMEIDVEIGLGKIRKSPAYRLTRDGFTLLCMGFTGKRALQFKLAYIDAFNRMEQQLAQASGGHGARAARARFAPRIAYQNEDWFLRLCAWASVVGVSTLAYNLGVSRYTLSKVLHGRDGYGHGHWPHALAQLAQQGLPDQPPPFYPARPRPFAALTHRQCEQLSLI</sequence>
<proteinExistence type="predicted"/>
<evidence type="ECO:0008006" key="3">
    <source>
        <dbReference type="Google" id="ProtNLM"/>
    </source>
</evidence>
<dbReference type="Proteomes" id="UP000275180">
    <property type="component" value="Unassembled WGS sequence"/>
</dbReference>
<dbReference type="OrthoDB" id="79831at2"/>
<dbReference type="NCBIfam" id="TIGR02681">
    <property type="entry name" value="phage_pRha"/>
    <property type="match status" value="1"/>
</dbReference>
<accession>A0A3M6RUV0</accession>
<organism evidence="1 2">
    <name type="scientific">Vandammella animalimorsus</name>
    <dbReference type="NCBI Taxonomy" id="2029117"/>
    <lineage>
        <taxon>Bacteria</taxon>
        <taxon>Pseudomonadati</taxon>
        <taxon>Pseudomonadota</taxon>
        <taxon>Betaproteobacteria</taxon>
        <taxon>Burkholderiales</taxon>
        <taxon>Comamonadaceae</taxon>
        <taxon>Vandammella</taxon>
    </lineage>
</organism>
<dbReference type="Pfam" id="PF09669">
    <property type="entry name" value="Phage_pRha"/>
    <property type="match status" value="1"/>
</dbReference>
<evidence type="ECO:0000313" key="1">
    <source>
        <dbReference type="EMBL" id="RMX18992.1"/>
    </source>
</evidence>
<gene>
    <name evidence="1" type="ORF">EBQ34_01155</name>
</gene>
<name>A0A3M6RUV0_9BURK</name>
<dbReference type="InterPro" id="IPR014054">
    <property type="entry name" value="Phage_regulatory_Rha"/>
</dbReference>